<keyword evidence="2" id="KW-0812">Transmembrane</keyword>
<proteinExistence type="predicted"/>
<protein>
    <recommendedName>
        <fullName evidence="5">Transporter suffix domain-containing protein</fullName>
    </recommendedName>
</protein>
<keyword evidence="2" id="KW-1133">Transmembrane helix</keyword>
<comment type="caution">
    <text evidence="3">The sequence shown here is derived from an EMBL/GenBank/DDBJ whole genome shotgun (WGS) entry which is preliminary data.</text>
</comment>
<organism evidence="3 4">
    <name type="scientific">Peribacillus deserti</name>
    <dbReference type="NCBI Taxonomy" id="673318"/>
    <lineage>
        <taxon>Bacteria</taxon>
        <taxon>Bacillati</taxon>
        <taxon>Bacillota</taxon>
        <taxon>Bacilli</taxon>
        <taxon>Bacillales</taxon>
        <taxon>Bacillaceae</taxon>
        <taxon>Peribacillus</taxon>
    </lineage>
</organism>
<name>A0ABS2QMI9_9BACI</name>
<dbReference type="Proteomes" id="UP000823486">
    <property type="component" value="Unassembled WGS sequence"/>
</dbReference>
<dbReference type="RefSeq" id="WP_204546721.1">
    <property type="nucleotide sequence ID" value="NZ_JAFBFI010000023.1"/>
</dbReference>
<evidence type="ECO:0008006" key="5">
    <source>
        <dbReference type="Google" id="ProtNLM"/>
    </source>
</evidence>
<sequence>MPPKRKSTFKLGIILLVVSTLIWIAPLLVPFLDVNGKTKLAITAVLLVIAEILFWAGVFFAGKEAAKRFRGYLNPKTWFAGTKDPNKKMGNEAAREEETDPQRRDS</sequence>
<reference evidence="3 4" key="1">
    <citation type="submission" date="2021-01" db="EMBL/GenBank/DDBJ databases">
        <title>Genomic Encyclopedia of Type Strains, Phase IV (KMG-IV): sequencing the most valuable type-strain genomes for metagenomic binning, comparative biology and taxonomic classification.</title>
        <authorList>
            <person name="Goeker M."/>
        </authorList>
    </citation>
    <scope>NUCLEOTIDE SEQUENCE [LARGE SCALE GENOMIC DNA]</scope>
    <source>
        <strain evidence="3 4">DSM 105482</strain>
    </source>
</reference>
<evidence type="ECO:0000313" key="4">
    <source>
        <dbReference type="Proteomes" id="UP000823486"/>
    </source>
</evidence>
<feature type="transmembrane region" description="Helical" evidence="2">
    <location>
        <begin position="12"/>
        <end position="29"/>
    </location>
</feature>
<gene>
    <name evidence="3" type="ORF">JOC77_003858</name>
</gene>
<feature type="compositionally biased region" description="Basic and acidic residues" evidence="1">
    <location>
        <begin position="84"/>
        <end position="106"/>
    </location>
</feature>
<keyword evidence="2" id="KW-0472">Membrane</keyword>
<evidence type="ECO:0000313" key="3">
    <source>
        <dbReference type="EMBL" id="MBM7694397.1"/>
    </source>
</evidence>
<dbReference type="NCBIfam" id="NF033684">
    <property type="entry name" value="suffix_2_RND"/>
    <property type="match status" value="1"/>
</dbReference>
<dbReference type="EMBL" id="JAFBFI010000023">
    <property type="protein sequence ID" value="MBM7694397.1"/>
    <property type="molecule type" value="Genomic_DNA"/>
</dbReference>
<feature type="transmembrane region" description="Helical" evidence="2">
    <location>
        <begin position="41"/>
        <end position="61"/>
    </location>
</feature>
<dbReference type="InterPro" id="IPR047961">
    <property type="entry name" value="Transp_suffix-like"/>
</dbReference>
<evidence type="ECO:0000256" key="1">
    <source>
        <dbReference type="SAM" id="MobiDB-lite"/>
    </source>
</evidence>
<feature type="region of interest" description="Disordered" evidence="1">
    <location>
        <begin position="82"/>
        <end position="106"/>
    </location>
</feature>
<evidence type="ECO:0000256" key="2">
    <source>
        <dbReference type="SAM" id="Phobius"/>
    </source>
</evidence>
<keyword evidence="4" id="KW-1185">Reference proteome</keyword>
<accession>A0ABS2QMI9</accession>